<keyword evidence="8 16" id="KW-0030">Aminoacyl-tRNA synthetase</keyword>
<comment type="subcellular location">
    <subcellularLocation>
        <location evidence="1">Cytoplasm</location>
    </subcellularLocation>
</comment>
<evidence type="ECO:0000259" key="14">
    <source>
        <dbReference type="Pfam" id="PF00133"/>
    </source>
</evidence>
<name>A8MA83_CALMQ</name>
<evidence type="ECO:0000256" key="3">
    <source>
        <dbReference type="ARBA" id="ARBA00022490"/>
    </source>
</evidence>
<dbReference type="FunFam" id="3.40.50.620:FF:000192">
    <property type="entry name" value="Valine--tRNA ligase"/>
    <property type="match status" value="1"/>
</dbReference>
<reference evidence="16 17" key="1">
    <citation type="submission" date="2007-10" db="EMBL/GenBank/DDBJ databases">
        <title>Complete sequence of Caldivirga maquilingensis IC-167.</title>
        <authorList>
            <consortium name="US DOE Joint Genome Institute"/>
            <person name="Copeland A."/>
            <person name="Lucas S."/>
            <person name="Lapidus A."/>
            <person name="Barry K."/>
            <person name="Glavina del Rio T."/>
            <person name="Dalin E."/>
            <person name="Tice H."/>
            <person name="Pitluck S."/>
            <person name="Saunders E."/>
            <person name="Brettin T."/>
            <person name="Bruce D."/>
            <person name="Detter J.C."/>
            <person name="Han C."/>
            <person name="Schmutz J."/>
            <person name="Larimer F."/>
            <person name="Land M."/>
            <person name="Hauser L."/>
            <person name="Kyrpides N."/>
            <person name="Ivanova N."/>
            <person name="Biddle J.F."/>
            <person name="Zhang Z."/>
            <person name="Fitz-Gibbon S.T."/>
            <person name="Lowe T.M."/>
            <person name="Saltikov C."/>
            <person name="House C.H."/>
            <person name="Richardson P."/>
        </authorList>
    </citation>
    <scope>NUCLEOTIDE SEQUENCE [LARGE SCALE GENOMIC DNA]</scope>
    <source>
        <strain evidence="17">ATCC 700844 / DSM 13496 / JCM 10307 / IC-167</strain>
    </source>
</reference>
<comment type="catalytic activity">
    <reaction evidence="10">
        <text>tRNA(Val) + L-valine + ATP = L-valyl-tRNA(Val) + AMP + diphosphate</text>
        <dbReference type="Rhea" id="RHEA:10704"/>
        <dbReference type="Rhea" id="RHEA-COMP:9672"/>
        <dbReference type="Rhea" id="RHEA-COMP:9708"/>
        <dbReference type="ChEBI" id="CHEBI:30616"/>
        <dbReference type="ChEBI" id="CHEBI:33019"/>
        <dbReference type="ChEBI" id="CHEBI:57762"/>
        <dbReference type="ChEBI" id="CHEBI:78442"/>
        <dbReference type="ChEBI" id="CHEBI:78537"/>
        <dbReference type="ChEBI" id="CHEBI:456215"/>
        <dbReference type="EC" id="6.1.1.9"/>
    </reaction>
</comment>
<keyword evidence="7" id="KW-0648">Protein biosynthesis</keyword>
<gene>
    <name evidence="16" type="ordered locus">Cmaq_0166</name>
</gene>
<evidence type="ECO:0000256" key="2">
    <source>
        <dbReference type="ARBA" id="ARBA00013169"/>
    </source>
</evidence>
<evidence type="ECO:0000256" key="1">
    <source>
        <dbReference type="ARBA" id="ARBA00004496"/>
    </source>
</evidence>
<feature type="domain" description="Aminoacyl-tRNA synthetase class Ia" evidence="14">
    <location>
        <begin position="19"/>
        <end position="563"/>
    </location>
</feature>
<evidence type="ECO:0000256" key="7">
    <source>
        <dbReference type="ARBA" id="ARBA00022917"/>
    </source>
</evidence>
<dbReference type="EC" id="6.1.1.9" evidence="2 13"/>
<dbReference type="GO" id="GO:0005524">
    <property type="term" value="F:ATP binding"/>
    <property type="evidence" value="ECO:0007669"/>
    <property type="project" value="UniProtKB-KW"/>
</dbReference>
<comment type="similarity">
    <text evidence="12">Belongs to the class-I aminoacyl-tRNA synthetase family. ValS type 2 subfamily.</text>
</comment>
<dbReference type="NCBIfam" id="TIGR00422">
    <property type="entry name" value="valS"/>
    <property type="match status" value="1"/>
</dbReference>
<keyword evidence="5" id="KW-0547">Nucleotide-binding</keyword>
<dbReference type="Pfam" id="PF00133">
    <property type="entry name" value="tRNA-synt_1"/>
    <property type="match status" value="1"/>
</dbReference>
<proteinExistence type="inferred from homology"/>
<dbReference type="PANTHER" id="PTHR11946">
    <property type="entry name" value="VALYL-TRNA SYNTHETASES"/>
    <property type="match status" value="1"/>
</dbReference>
<dbReference type="Gene3D" id="3.40.50.620">
    <property type="entry name" value="HUPs"/>
    <property type="match status" value="2"/>
</dbReference>
<evidence type="ECO:0000256" key="10">
    <source>
        <dbReference type="ARBA" id="ARBA00047552"/>
    </source>
</evidence>
<dbReference type="GeneID" id="5709586"/>
<dbReference type="NCBIfam" id="NF009687">
    <property type="entry name" value="PRK13208.1"/>
    <property type="match status" value="1"/>
</dbReference>
<evidence type="ECO:0000256" key="9">
    <source>
        <dbReference type="ARBA" id="ARBA00024407"/>
    </source>
</evidence>
<keyword evidence="3" id="KW-0963">Cytoplasm</keyword>
<dbReference type="CDD" id="cd07962">
    <property type="entry name" value="Anticodon_Ia_Val"/>
    <property type="match status" value="1"/>
</dbReference>
<evidence type="ECO:0000256" key="5">
    <source>
        <dbReference type="ARBA" id="ARBA00022741"/>
    </source>
</evidence>
<dbReference type="EMBL" id="CP000852">
    <property type="protein sequence ID" value="ABW01015.1"/>
    <property type="molecule type" value="Genomic_DNA"/>
</dbReference>
<dbReference type="OrthoDB" id="23906at2157"/>
<accession>A8MA83</accession>
<dbReference type="InterPro" id="IPR002300">
    <property type="entry name" value="aa-tRNA-synth_Ia"/>
</dbReference>
<dbReference type="RefSeq" id="WP_012185235.1">
    <property type="nucleotide sequence ID" value="NC_009954.1"/>
</dbReference>
<dbReference type="GO" id="GO:0002161">
    <property type="term" value="F:aminoacyl-tRNA deacylase activity"/>
    <property type="evidence" value="ECO:0007669"/>
    <property type="project" value="InterPro"/>
</dbReference>
<evidence type="ECO:0000256" key="6">
    <source>
        <dbReference type="ARBA" id="ARBA00022840"/>
    </source>
</evidence>
<keyword evidence="17" id="KW-1185">Reference proteome</keyword>
<sequence>MEPKLKEKSWDVKKELELLEIWAKEGVNGKGNYGEKIIVIDTPPPYMSGRPHIGQFATYAQMDMIARFHRMRGYFVVFPWYADRNGLPVEVEVEKRLGKRMQDIPRADFLKLCREQLDEYEREWVKVLRRWGISAEYIPNGTDSVEYRTMTQSTFIEMWNKGLIYETERPTIWCPRCGTALAEPEVEYREEDTHLNYIKFKVKETGEDLIIATTRPELLAATVAVAYNPSDDRYVRLKGMHAVVPLFNQEVPIIPHQSVKVEFGTGVEMISTFGDTRDLAIVNELRLPTRIVVTQDGKLKGTGRYDGLSIREARERIIKDLETAGLLVKREPLKHTVPVCWRCKTPIEIIVTREYFVKQLEFKGELLKVIDEMTFIPPEYKRTLIDWVNSLEFDWPISRRRYYGTEIPIWYCVDSNGNAKPILPNPGKYYRPWADEPPEEVKEKCRDGKLIGDDRILDTWFDSSISWMYASGYTRDKSLFKVAHPNKIIRPQGYEIIRSWLYYSVLRSLLLFGKPPFKYVRINGMGLDEKGEAMHKSKGNVIDSLAPAEKYGADAVRFWAAVAGRLGYDYRYSEHIVKTGRDFVTKLWNIARFISQFPEVNDNYELTLLDKLILNELNRVTRIYINGLSNLDTYEPATVVYEFLWHVFADHYIEAVKSRAYNRDGSFTVTEQRGAWFTLHRVLDYSIKMLAPIMPFVADAIWRGIHGGSVHRETISDPEPYDEPMGKVLRLFMNVNSAIWGYKNKMRISLAEKLNAVVYAQPDLEPLRKELEAMHKVSFSFTKPPPEAVSIGEGVYILMVKNQAST</sequence>
<evidence type="ECO:0000256" key="11">
    <source>
        <dbReference type="ARBA" id="ARBA00055630"/>
    </source>
</evidence>
<dbReference type="eggNOG" id="arCOG00808">
    <property type="taxonomic scope" value="Archaea"/>
</dbReference>
<dbReference type="PANTHER" id="PTHR11946:SF93">
    <property type="entry name" value="VALINE--TRNA LIGASE, CHLOROPLASTIC_MITOCHONDRIAL 2"/>
    <property type="match status" value="1"/>
</dbReference>
<dbReference type="Gene3D" id="1.10.730.10">
    <property type="entry name" value="Isoleucyl-tRNA Synthetase, Domain 1"/>
    <property type="match status" value="1"/>
</dbReference>
<evidence type="ECO:0000313" key="16">
    <source>
        <dbReference type="EMBL" id="ABW01015.1"/>
    </source>
</evidence>
<dbReference type="HOGENOM" id="CLU_001493_0_2_2"/>
<protein>
    <recommendedName>
        <fullName evidence="9 13">Valine--tRNA ligase</fullName>
        <ecNumber evidence="2 13">6.1.1.9</ecNumber>
    </recommendedName>
</protein>
<dbReference type="GO" id="GO:0005829">
    <property type="term" value="C:cytosol"/>
    <property type="evidence" value="ECO:0007669"/>
    <property type="project" value="TreeGrafter"/>
</dbReference>
<evidence type="ECO:0000256" key="8">
    <source>
        <dbReference type="ARBA" id="ARBA00023146"/>
    </source>
</evidence>
<keyword evidence="6" id="KW-0067">ATP-binding</keyword>
<dbReference type="InterPro" id="IPR009080">
    <property type="entry name" value="tRNAsynth_Ia_anticodon-bd"/>
</dbReference>
<dbReference type="SUPFAM" id="SSF47323">
    <property type="entry name" value="Anticodon-binding domain of a subclass of class I aminoacyl-tRNA synthetases"/>
    <property type="match status" value="1"/>
</dbReference>
<dbReference type="Proteomes" id="UP000001137">
    <property type="component" value="Chromosome"/>
</dbReference>
<dbReference type="InterPro" id="IPR033705">
    <property type="entry name" value="Anticodon_Ia_Val"/>
</dbReference>
<evidence type="ECO:0000259" key="15">
    <source>
        <dbReference type="Pfam" id="PF08264"/>
    </source>
</evidence>
<dbReference type="KEGG" id="cma:Cmaq_0166"/>
<dbReference type="Pfam" id="PF08264">
    <property type="entry name" value="Anticodon_1"/>
    <property type="match status" value="1"/>
</dbReference>
<evidence type="ECO:0000313" key="17">
    <source>
        <dbReference type="Proteomes" id="UP000001137"/>
    </source>
</evidence>
<keyword evidence="4" id="KW-0436">Ligase</keyword>
<comment type="function">
    <text evidence="11">Catalyzes the attachment of valine to tRNA(Val). As ValRS can inadvertently accommodate and process structurally similar amino acids such as threonine, to avoid such errors, it has a 'posttransfer' editing activity that hydrolyzes mischarged Thr-tRNA(Val) in a tRNA-dependent manner.</text>
</comment>
<dbReference type="SUPFAM" id="SSF50677">
    <property type="entry name" value="ValRS/IleRS/LeuRS editing domain"/>
    <property type="match status" value="1"/>
</dbReference>
<dbReference type="InterPro" id="IPR014729">
    <property type="entry name" value="Rossmann-like_a/b/a_fold"/>
</dbReference>
<evidence type="ECO:0000256" key="13">
    <source>
        <dbReference type="NCBIfam" id="TIGR00422"/>
    </source>
</evidence>
<dbReference type="InterPro" id="IPR002303">
    <property type="entry name" value="Valyl-tRNA_ligase"/>
</dbReference>
<dbReference type="AlphaFoldDB" id="A8MA83"/>
<feature type="domain" description="Methionyl/Valyl/Leucyl/Isoleucyl-tRNA synthetase anticodon-binding" evidence="15">
    <location>
        <begin position="610"/>
        <end position="756"/>
    </location>
</feature>
<dbReference type="GO" id="GO:0004832">
    <property type="term" value="F:valine-tRNA ligase activity"/>
    <property type="evidence" value="ECO:0007669"/>
    <property type="project" value="UniProtKB-UniRule"/>
</dbReference>
<dbReference type="SUPFAM" id="SSF52374">
    <property type="entry name" value="Nucleotidylyl transferase"/>
    <property type="match status" value="1"/>
</dbReference>
<dbReference type="InterPro" id="IPR013155">
    <property type="entry name" value="M/V/L/I-tRNA-synth_anticd-bd"/>
</dbReference>
<dbReference type="STRING" id="397948.Cmaq_0166"/>
<evidence type="ECO:0000256" key="4">
    <source>
        <dbReference type="ARBA" id="ARBA00022598"/>
    </source>
</evidence>
<organism evidence="16 17">
    <name type="scientific">Caldivirga maquilingensis (strain ATCC 700844 / DSM 13496 / JCM 10307 / IC-167)</name>
    <dbReference type="NCBI Taxonomy" id="397948"/>
    <lineage>
        <taxon>Archaea</taxon>
        <taxon>Thermoproteota</taxon>
        <taxon>Thermoprotei</taxon>
        <taxon>Thermoproteales</taxon>
        <taxon>Thermoproteaceae</taxon>
        <taxon>Caldivirga</taxon>
    </lineage>
</organism>
<dbReference type="PRINTS" id="PR00986">
    <property type="entry name" value="TRNASYNTHVAL"/>
</dbReference>
<dbReference type="InterPro" id="IPR009008">
    <property type="entry name" value="Val/Leu/Ile-tRNA-synth_edit"/>
</dbReference>
<dbReference type="GO" id="GO:0006438">
    <property type="term" value="P:valyl-tRNA aminoacylation"/>
    <property type="evidence" value="ECO:0007669"/>
    <property type="project" value="UniProtKB-UniRule"/>
</dbReference>
<evidence type="ECO:0000256" key="12">
    <source>
        <dbReference type="ARBA" id="ARBA00061452"/>
    </source>
</evidence>